<gene>
    <name evidence="3" type="ORF">NC99_20790</name>
</gene>
<keyword evidence="1" id="KW-0732">Signal</keyword>
<proteinExistence type="predicted"/>
<dbReference type="RefSeq" id="WP_053182851.1">
    <property type="nucleotide sequence ID" value="NZ_LGIA01000148.1"/>
</dbReference>
<dbReference type="Proteomes" id="UP000036958">
    <property type="component" value="Unassembled WGS sequence"/>
</dbReference>
<dbReference type="STRING" id="1409788.NC99_20790"/>
<organism evidence="3 4">
    <name type="scientific">Sunxiuqinia dokdonensis</name>
    <dbReference type="NCBI Taxonomy" id="1409788"/>
    <lineage>
        <taxon>Bacteria</taxon>
        <taxon>Pseudomonadati</taxon>
        <taxon>Bacteroidota</taxon>
        <taxon>Bacteroidia</taxon>
        <taxon>Marinilabiliales</taxon>
        <taxon>Prolixibacteraceae</taxon>
        <taxon>Sunxiuqinia</taxon>
    </lineage>
</organism>
<dbReference type="PANTHER" id="PTHR34512">
    <property type="entry name" value="CELL SURFACE PROTEIN"/>
    <property type="match status" value="1"/>
</dbReference>
<dbReference type="Pfam" id="PF13360">
    <property type="entry name" value="PQQ_2"/>
    <property type="match status" value="1"/>
</dbReference>
<dbReference type="EMBL" id="LGIA01000148">
    <property type="protein sequence ID" value="KOH45217.1"/>
    <property type="molecule type" value="Genomic_DNA"/>
</dbReference>
<comment type="caution">
    <text evidence="3">The sequence shown here is derived from an EMBL/GenBank/DDBJ whole genome shotgun (WGS) entry which is preliminary data.</text>
</comment>
<evidence type="ECO:0000313" key="4">
    <source>
        <dbReference type="Proteomes" id="UP000036958"/>
    </source>
</evidence>
<dbReference type="InterPro" id="IPR002372">
    <property type="entry name" value="PQQ_rpt_dom"/>
</dbReference>
<dbReference type="InterPro" id="IPR015943">
    <property type="entry name" value="WD40/YVTN_repeat-like_dom_sf"/>
</dbReference>
<dbReference type="AlphaFoldDB" id="A0A0L8VAL6"/>
<sequence length="404" mass="44786">MKNRLTTLLFCLFIGVHVLAQQPTQWRGENSEAKYPASKLMAQWPADGPQVLWHFEELGEGFSSPTFANGKIYCPGMVDEIGYLSIFNENGSFEKKIPYGKEFEVSYPGSRQTPTIVGDLAYIVSGYGELICLNLNTGNIVWNKELAKDFGSEHLRWGFNETVVVDGDNVFFTPGGKEFNMVALDRMNGSLVWKSAGKGETAAYCTPKLVELPGRKLLVTHTGKEVIAVDAKDGKMLWSYPHPNQYNIHPNTPIFQDGALFIFSGYGQGCVKLDLADDGSSVSKVWSTEKMDNQMGGAIISDGFVYTSGHKARGWFCYDWKTGEEKWHSTELGNGVVIMAGDKLIAYSDRGELALIKPTPEKFDLVSKAKVEYGTAQHWAHPVVHNGILYVRHGQSLIAYKISA</sequence>
<dbReference type="InterPro" id="IPR018391">
    <property type="entry name" value="PQQ_b-propeller_rpt"/>
</dbReference>
<evidence type="ECO:0000313" key="3">
    <source>
        <dbReference type="EMBL" id="KOH45217.1"/>
    </source>
</evidence>
<evidence type="ECO:0000256" key="1">
    <source>
        <dbReference type="SAM" id="SignalP"/>
    </source>
</evidence>
<dbReference type="PANTHER" id="PTHR34512:SF30">
    <property type="entry name" value="OUTER MEMBRANE PROTEIN ASSEMBLY FACTOR BAMB"/>
    <property type="match status" value="1"/>
</dbReference>
<evidence type="ECO:0000259" key="2">
    <source>
        <dbReference type="Pfam" id="PF13360"/>
    </source>
</evidence>
<feature type="domain" description="Pyrrolo-quinoline quinone repeat" evidence="2">
    <location>
        <begin position="113"/>
        <end position="328"/>
    </location>
</feature>
<feature type="chain" id="PRO_5005591541" description="Pyrrolo-quinoline quinone repeat domain-containing protein" evidence="1">
    <location>
        <begin position="21"/>
        <end position="404"/>
    </location>
</feature>
<keyword evidence="4" id="KW-1185">Reference proteome</keyword>
<dbReference type="Gene3D" id="2.130.10.10">
    <property type="entry name" value="YVTN repeat-like/Quinoprotein amine dehydrogenase"/>
    <property type="match status" value="1"/>
</dbReference>
<dbReference type="InterPro" id="IPR011047">
    <property type="entry name" value="Quinoprotein_ADH-like_sf"/>
</dbReference>
<protein>
    <recommendedName>
        <fullName evidence="2">Pyrrolo-quinoline quinone repeat domain-containing protein</fullName>
    </recommendedName>
</protein>
<dbReference type="OrthoDB" id="1091598at2"/>
<feature type="signal peptide" evidence="1">
    <location>
        <begin position="1"/>
        <end position="20"/>
    </location>
</feature>
<accession>A0A0L8VAL6</accession>
<dbReference type="SMART" id="SM00564">
    <property type="entry name" value="PQQ"/>
    <property type="match status" value="4"/>
</dbReference>
<dbReference type="SUPFAM" id="SSF50998">
    <property type="entry name" value="Quinoprotein alcohol dehydrogenase-like"/>
    <property type="match status" value="1"/>
</dbReference>
<reference evidence="4" key="1">
    <citation type="submission" date="2015-07" db="EMBL/GenBank/DDBJ databases">
        <title>Genome sequencing of Sunxiuqinia dokdonensis strain SK.</title>
        <authorList>
            <person name="Ahn S."/>
            <person name="Kim B.-C."/>
        </authorList>
    </citation>
    <scope>NUCLEOTIDE SEQUENCE [LARGE SCALE GENOMIC DNA]</scope>
    <source>
        <strain evidence="4">SK</strain>
    </source>
</reference>
<name>A0A0L8VAL6_9BACT</name>